<dbReference type="SUPFAM" id="SSF48403">
    <property type="entry name" value="Ankyrin repeat"/>
    <property type="match status" value="1"/>
</dbReference>
<dbReference type="Pfam" id="PF13962">
    <property type="entry name" value="PGG"/>
    <property type="match status" value="1"/>
</dbReference>
<gene>
    <name evidence="4" type="ORF">FH972_012460</name>
</gene>
<accession>A0A5N6R3W9</accession>
<proteinExistence type="predicted"/>
<dbReference type="PANTHER" id="PTHR24128">
    <property type="entry name" value="HOMEOBOX PROTEIN WARIAI"/>
    <property type="match status" value="1"/>
</dbReference>
<dbReference type="AlphaFoldDB" id="A0A5N6R3W9"/>
<dbReference type="Proteomes" id="UP000327013">
    <property type="component" value="Chromosome 5"/>
</dbReference>
<keyword evidence="5" id="KW-1185">Reference proteome</keyword>
<evidence type="ECO:0000313" key="5">
    <source>
        <dbReference type="Proteomes" id="UP000327013"/>
    </source>
</evidence>
<organism evidence="4 5">
    <name type="scientific">Carpinus fangiana</name>
    <dbReference type="NCBI Taxonomy" id="176857"/>
    <lineage>
        <taxon>Eukaryota</taxon>
        <taxon>Viridiplantae</taxon>
        <taxon>Streptophyta</taxon>
        <taxon>Embryophyta</taxon>
        <taxon>Tracheophyta</taxon>
        <taxon>Spermatophyta</taxon>
        <taxon>Magnoliopsida</taxon>
        <taxon>eudicotyledons</taxon>
        <taxon>Gunneridae</taxon>
        <taxon>Pentapetalae</taxon>
        <taxon>rosids</taxon>
        <taxon>fabids</taxon>
        <taxon>Fagales</taxon>
        <taxon>Betulaceae</taxon>
        <taxon>Carpinus</taxon>
    </lineage>
</organism>
<dbReference type="Gene3D" id="1.25.40.20">
    <property type="entry name" value="Ankyrin repeat-containing domain"/>
    <property type="match status" value="1"/>
</dbReference>
<dbReference type="EMBL" id="CM017325">
    <property type="protein sequence ID" value="KAE8055632.1"/>
    <property type="molecule type" value="Genomic_DNA"/>
</dbReference>
<protein>
    <recommendedName>
        <fullName evidence="3">PGG domain-containing protein</fullName>
    </recommendedName>
</protein>
<dbReference type="Pfam" id="PF00023">
    <property type="entry name" value="Ank"/>
    <property type="match status" value="1"/>
</dbReference>
<dbReference type="InterPro" id="IPR036770">
    <property type="entry name" value="Ankyrin_rpt-contain_sf"/>
</dbReference>
<keyword evidence="2" id="KW-0812">Transmembrane</keyword>
<feature type="transmembrane region" description="Helical" evidence="2">
    <location>
        <begin position="287"/>
        <end position="306"/>
    </location>
</feature>
<sequence length="458" mass="51208">MDQNLRDAAEQGNIDALYSLIEIDPEVLSKIDEISFVQTPLHVAAAAGNTRFAMEMMMLKPSFAKKLNPNGLTPLLLAMHKNQIQLVLELLKNHKDLVCSQGRGGMNPLHYAAQTGNLDLLAKLLIFCPKSIKDVTSQSETALHIALKNDMLDAFQLLVGWLQRAWLKNVRVWEMRMLAWGDVDGNTVLHIAASKNQLQVVRWLLAHRRLIVNYPNSEGFTALDIAEKQTQVDNQEIRNMLCRAGAKNASSLREGVSWTDYFRSPVTLFDKLCVLFLRERTQLSNDFRNMLLVVAVLLVTITYQAALSPPGGFWQDNYIPGNDNQLNFTAAAGASAEVSQPPHRVGTVTMPRHFFPLLVVIYILNFYMPLILIALVLPASLPTMLLIISFGLLFLSYGTSIAITAPLPSSWLPYFLFFSLFLVSNIVLWGISNWKAKDFFSAFPDWKKEEEGLGSGGA</sequence>
<dbReference type="PANTHER" id="PTHR24128:SF24">
    <property type="entry name" value="ANKYRIN REPEAT PROTEIN"/>
    <property type="match status" value="1"/>
</dbReference>
<dbReference type="OrthoDB" id="674805at2759"/>
<dbReference type="Pfam" id="PF12796">
    <property type="entry name" value="Ank_2"/>
    <property type="match status" value="2"/>
</dbReference>
<feature type="transmembrane region" description="Helical" evidence="2">
    <location>
        <begin position="411"/>
        <end position="431"/>
    </location>
</feature>
<name>A0A5N6R3W9_9ROSI</name>
<feature type="repeat" description="ANK" evidence="1">
    <location>
        <begin position="184"/>
        <end position="205"/>
    </location>
</feature>
<dbReference type="PROSITE" id="PS50297">
    <property type="entry name" value="ANK_REP_REGION"/>
    <property type="match status" value="2"/>
</dbReference>
<keyword evidence="2" id="KW-1133">Transmembrane helix</keyword>
<keyword evidence="2" id="KW-0472">Membrane</keyword>
<dbReference type="PROSITE" id="PS50088">
    <property type="entry name" value="ANK_REPEAT"/>
    <property type="match status" value="2"/>
</dbReference>
<dbReference type="SMART" id="SM00248">
    <property type="entry name" value="ANK"/>
    <property type="match status" value="5"/>
</dbReference>
<reference evidence="4 5" key="1">
    <citation type="submission" date="2019-06" db="EMBL/GenBank/DDBJ databases">
        <title>A chromosomal-level reference genome of Carpinus fangiana (Coryloideae, Betulaceae).</title>
        <authorList>
            <person name="Yang X."/>
            <person name="Wang Z."/>
            <person name="Zhang L."/>
            <person name="Hao G."/>
            <person name="Liu J."/>
            <person name="Yang Y."/>
        </authorList>
    </citation>
    <scope>NUCLEOTIDE SEQUENCE [LARGE SCALE GENOMIC DNA]</scope>
    <source>
        <strain evidence="4">Cfa_2016G</strain>
        <tissue evidence="4">Leaf</tissue>
    </source>
</reference>
<feature type="transmembrane region" description="Helical" evidence="2">
    <location>
        <begin position="384"/>
        <end position="405"/>
    </location>
</feature>
<feature type="transmembrane region" description="Helical" evidence="2">
    <location>
        <begin position="354"/>
        <end position="377"/>
    </location>
</feature>
<feature type="domain" description="PGG" evidence="3">
    <location>
        <begin position="285"/>
        <end position="318"/>
    </location>
</feature>
<dbReference type="InterPro" id="IPR026961">
    <property type="entry name" value="PGG_dom"/>
</dbReference>
<evidence type="ECO:0000256" key="1">
    <source>
        <dbReference type="PROSITE-ProRule" id="PRU00023"/>
    </source>
</evidence>
<keyword evidence="1" id="KW-0040">ANK repeat</keyword>
<evidence type="ECO:0000256" key="2">
    <source>
        <dbReference type="SAM" id="Phobius"/>
    </source>
</evidence>
<evidence type="ECO:0000259" key="3">
    <source>
        <dbReference type="Pfam" id="PF13962"/>
    </source>
</evidence>
<evidence type="ECO:0000313" key="4">
    <source>
        <dbReference type="EMBL" id="KAE8055632.1"/>
    </source>
</evidence>
<feature type="repeat" description="ANK" evidence="1">
    <location>
        <begin position="104"/>
        <end position="126"/>
    </location>
</feature>
<dbReference type="InterPro" id="IPR002110">
    <property type="entry name" value="Ankyrin_rpt"/>
</dbReference>